<dbReference type="EMBL" id="BLLK01000047">
    <property type="protein sequence ID" value="GFH55162.1"/>
    <property type="molecule type" value="Genomic_DNA"/>
</dbReference>
<dbReference type="SUPFAM" id="SSF52058">
    <property type="entry name" value="L domain-like"/>
    <property type="match status" value="1"/>
</dbReference>
<dbReference type="InterPro" id="IPR032675">
    <property type="entry name" value="LRR_dom_sf"/>
</dbReference>
<dbReference type="InterPro" id="IPR053139">
    <property type="entry name" value="Surface_bspA-like"/>
</dbReference>
<keyword evidence="2" id="KW-1185">Reference proteome</keyword>
<protein>
    <submittedName>
        <fullName evidence="1">Leucine rich repeat-containing protein</fullName>
    </submittedName>
</protein>
<comment type="caution">
    <text evidence="1">The sequence shown here is derived from an EMBL/GenBank/DDBJ whole genome shotgun (WGS) entry which is preliminary data.</text>
</comment>
<dbReference type="Pfam" id="PF13306">
    <property type="entry name" value="LRR_5"/>
    <property type="match status" value="1"/>
</dbReference>
<sequence length="270" mass="31380">MRVQTEEWRQFVPGIRMYKGKKTLFYNGEKLWEEDDEDGHPLVYNEEERNTWQVIIVLPGVEIIPYGNFSACKNIEAVIMADDSVRKVDWYAFKDCKRLSYVRLSSNLEFIGDYSFKNCHSLTSIFIPPSCKWIGYWAFNSCSKLIIFVVPQHTQLGEEVLADTALIRRNYFYGYVYDGGLYHDSNEIDDLIKNINGDTEEYALHRACSSYYPITEIIHGIVKRQGLKALKKKNEIGITPLQYLEENPFAEISQSALMKQYVLEMMGEVV</sequence>
<dbReference type="Gene3D" id="3.80.10.10">
    <property type="entry name" value="Ribonuclease Inhibitor"/>
    <property type="match status" value="1"/>
</dbReference>
<dbReference type="PANTHER" id="PTHR45661">
    <property type="entry name" value="SURFACE ANTIGEN"/>
    <property type="match status" value="1"/>
</dbReference>
<dbReference type="PANTHER" id="PTHR45661:SF3">
    <property type="entry name" value="IG-LIKE DOMAIN-CONTAINING PROTEIN"/>
    <property type="match status" value="1"/>
</dbReference>
<evidence type="ECO:0000313" key="2">
    <source>
        <dbReference type="Proteomes" id="UP001054902"/>
    </source>
</evidence>
<evidence type="ECO:0000313" key="1">
    <source>
        <dbReference type="EMBL" id="GFH55162.1"/>
    </source>
</evidence>
<proteinExistence type="predicted"/>
<dbReference type="InterPro" id="IPR026906">
    <property type="entry name" value="LRR_5"/>
</dbReference>
<gene>
    <name evidence="1" type="ORF">CTEN210_11638</name>
</gene>
<accession>A0AAD3D036</accession>
<dbReference type="AlphaFoldDB" id="A0AAD3D036"/>
<dbReference type="Proteomes" id="UP001054902">
    <property type="component" value="Unassembled WGS sequence"/>
</dbReference>
<name>A0AAD3D036_9STRA</name>
<reference evidence="1 2" key="1">
    <citation type="journal article" date="2021" name="Sci. Rep.">
        <title>The genome of the diatom Chaetoceros tenuissimus carries an ancient integrated fragment of an extant virus.</title>
        <authorList>
            <person name="Hongo Y."/>
            <person name="Kimura K."/>
            <person name="Takaki Y."/>
            <person name="Yoshida Y."/>
            <person name="Baba S."/>
            <person name="Kobayashi G."/>
            <person name="Nagasaki K."/>
            <person name="Hano T."/>
            <person name="Tomaru Y."/>
        </authorList>
    </citation>
    <scope>NUCLEOTIDE SEQUENCE [LARGE SCALE GENOMIC DNA]</scope>
    <source>
        <strain evidence="1 2">NIES-3715</strain>
    </source>
</reference>
<organism evidence="1 2">
    <name type="scientific">Chaetoceros tenuissimus</name>
    <dbReference type="NCBI Taxonomy" id="426638"/>
    <lineage>
        <taxon>Eukaryota</taxon>
        <taxon>Sar</taxon>
        <taxon>Stramenopiles</taxon>
        <taxon>Ochrophyta</taxon>
        <taxon>Bacillariophyta</taxon>
        <taxon>Coscinodiscophyceae</taxon>
        <taxon>Chaetocerotophycidae</taxon>
        <taxon>Chaetocerotales</taxon>
        <taxon>Chaetocerotaceae</taxon>
        <taxon>Chaetoceros</taxon>
    </lineage>
</organism>